<sequence>MYLAGANLMKRTLKSQDACDKLYVKLVKVQADEQPLLTDPLYRSFKNIYIDVYMEAGDGSKHLVEMQQKYEQKALSIEANWKNIVIDELLREYEECDVKILKLEKDKHESFAKGREEEKVEVARNVLKQGFDIELISTITNIEK</sequence>
<comment type="caution">
    <text evidence="1">The sequence shown here is derived from an EMBL/GenBank/DDBJ whole genome shotgun (WGS) entry which is preliminary data.</text>
</comment>
<dbReference type="Proteomes" id="UP000789831">
    <property type="component" value="Unassembled WGS sequence"/>
</dbReference>
<organism evidence="1 2">
    <name type="scientific">Ambispora gerdemannii</name>
    <dbReference type="NCBI Taxonomy" id="144530"/>
    <lineage>
        <taxon>Eukaryota</taxon>
        <taxon>Fungi</taxon>
        <taxon>Fungi incertae sedis</taxon>
        <taxon>Mucoromycota</taxon>
        <taxon>Glomeromycotina</taxon>
        <taxon>Glomeromycetes</taxon>
        <taxon>Archaeosporales</taxon>
        <taxon>Ambisporaceae</taxon>
        <taxon>Ambispora</taxon>
    </lineage>
</organism>
<accession>A0A9N8V8A2</accession>
<protein>
    <submittedName>
        <fullName evidence="1">2516_t:CDS:1</fullName>
    </submittedName>
</protein>
<keyword evidence="2" id="KW-1185">Reference proteome</keyword>
<gene>
    <name evidence="1" type="ORF">AGERDE_LOCUS1128</name>
</gene>
<evidence type="ECO:0000313" key="1">
    <source>
        <dbReference type="EMBL" id="CAG8441878.1"/>
    </source>
</evidence>
<proteinExistence type="predicted"/>
<dbReference type="AlphaFoldDB" id="A0A9N8V8A2"/>
<name>A0A9N8V8A2_9GLOM</name>
<evidence type="ECO:0000313" key="2">
    <source>
        <dbReference type="Proteomes" id="UP000789831"/>
    </source>
</evidence>
<dbReference type="EMBL" id="CAJVPL010000073">
    <property type="protein sequence ID" value="CAG8441878.1"/>
    <property type="molecule type" value="Genomic_DNA"/>
</dbReference>
<reference evidence="1" key="1">
    <citation type="submission" date="2021-06" db="EMBL/GenBank/DDBJ databases">
        <authorList>
            <person name="Kallberg Y."/>
            <person name="Tangrot J."/>
            <person name="Rosling A."/>
        </authorList>
    </citation>
    <scope>NUCLEOTIDE SEQUENCE</scope>
    <source>
        <strain evidence="1">MT106</strain>
    </source>
</reference>